<keyword evidence="9" id="KW-0256">Endoplasmic reticulum</keyword>
<evidence type="ECO:0000256" key="5">
    <source>
        <dbReference type="ARBA" id="ARBA00008535"/>
    </source>
</evidence>
<dbReference type="GeneTree" id="ENSGT01120000271858"/>
<dbReference type="Pfam" id="PF04548">
    <property type="entry name" value="AIG1"/>
    <property type="match status" value="2"/>
</dbReference>
<evidence type="ECO:0000259" key="16">
    <source>
        <dbReference type="PROSITE" id="PS51720"/>
    </source>
</evidence>
<evidence type="ECO:0000256" key="13">
    <source>
        <dbReference type="ARBA" id="ARBA00056809"/>
    </source>
</evidence>
<dbReference type="InterPro" id="IPR045058">
    <property type="entry name" value="GIMA/IAN/Toc"/>
</dbReference>
<keyword evidence="18" id="KW-1185">Reference proteome</keyword>
<accession>A0A669CVQ1</accession>
<dbReference type="GO" id="GO:0005829">
    <property type="term" value="C:cytosol"/>
    <property type="evidence" value="ECO:0007669"/>
    <property type="project" value="UniProtKB-SubCell"/>
</dbReference>
<evidence type="ECO:0000256" key="8">
    <source>
        <dbReference type="ARBA" id="ARBA00022741"/>
    </source>
</evidence>
<comment type="function">
    <text evidence="13">Exerts an anti-apoptotic effect in the immune system and is involved in responses to infections.</text>
</comment>
<dbReference type="FunFam" id="3.40.50.300:FF:000366">
    <property type="entry name" value="GTPase, IMAP family member 2"/>
    <property type="match status" value="1"/>
</dbReference>
<evidence type="ECO:0000256" key="1">
    <source>
        <dbReference type="ARBA" id="ARBA00004173"/>
    </source>
</evidence>
<dbReference type="Gene3D" id="3.40.50.300">
    <property type="entry name" value="P-loop containing nucleotide triphosphate hydrolases"/>
    <property type="match status" value="2"/>
</dbReference>
<dbReference type="InterPro" id="IPR006703">
    <property type="entry name" value="G_AIG1"/>
</dbReference>
<evidence type="ECO:0000256" key="10">
    <source>
        <dbReference type="ARBA" id="ARBA00023034"/>
    </source>
</evidence>
<feature type="domain" description="AIG1-type G" evidence="16">
    <location>
        <begin position="220"/>
        <end position="402"/>
    </location>
</feature>
<dbReference type="AlphaFoldDB" id="A0A669CVQ1"/>
<reference evidence="17" key="2">
    <citation type="submission" date="2025-08" db="UniProtKB">
        <authorList>
            <consortium name="Ensembl"/>
        </authorList>
    </citation>
    <scope>IDENTIFICATION</scope>
</reference>
<dbReference type="FunFam" id="3.40.50.300:FF:000536">
    <property type="entry name" value="GTPase IMAP family member 8"/>
    <property type="match status" value="1"/>
</dbReference>
<dbReference type="PROSITE" id="PS51720">
    <property type="entry name" value="G_AIG1"/>
    <property type="match status" value="2"/>
</dbReference>
<reference evidence="18" key="1">
    <citation type="submission" date="2012-01" db="EMBL/GenBank/DDBJ databases">
        <title>The Genome Sequence of Oreochromis niloticus (Nile Tilapia).</title>
        <authorList>
            <consortium name="Broad Institute Genome Assembly Team"/>
            <consortium name="Broad Institute Sequencing Platform"/>
            <person name="Di Palma F."/>
            <person name="Johnson J."/>
            <person name="Lander E.S."/>
            <person name="Lindblad-Toh K."/>
        </authorList>
    </citation>
    <scope>NUCLEOTIDE SEQUENCE [LARGE SCALE GENOMIC DNA]</scope>
</reference>
<sequence length="402" mass="44798">MVKGDFLTQLSLKKNVYYSSAEQEEQEEPQKPELRILLLGKTGVGKSASGNTILGKGNAFELTSSECQKETGEFDGQKLAVIDTPGLSDTSKSEEELTAEMERAICFAAPGPNVFLVVIQGNCYSEDQETVKIIQKMFGKRSACSTLVLFTHGDDLKLDGDTIEKLISKDSTLSGFIRQCGGGYHVFNNRDKDPSQVRELLEKINTMVQRRYYTNEMFREADLRIVLIGITGAGKSSSGNTILGQKAFKSSTSFFTWKSEYQTKTGLFDGQKLAIIDTPGLFDTKKTEDDMKEEISSCINLAAPDPNVFLVEIQANRFTEEEQETVKIIQNMFGEQSPCYIMALFTCGDNLEGDGVTIEKIINDNPVISDFISECGRLYYVFNNTVKKIPLRSESCRRRSTQ</sequence>
<proteinExistence type="inferred from homology"/>
<keyword evidence="6" id="KW-0963">Cytoplasm</keyword>
<dbReference type="Proteomes" id="UP000005207">
    <property type="component" value="Linkage group LG3"/>
</dbReference>
<dbReference type="GO" id="GO:0005794">
    <property type="term" value="C:Golgi apparatus"/>
    <property type="evidence" value="ECO:0007669"/>
    <property type="project" value="UniProtKB-SubCell"/>
</dbReference>
<dbReference type="PANTHER" id="PTHR10903">
    <property type="entry name" value="GTPASE, IMAP FAMILY MEMBER-RELATED"/>
    <property type="match status" value="1"/>
</dbReference>
<evidence type="ECO:0000256" key="11">
    <source>
        <dbReference type="ARBA" id="ARBA00023128"/>
    </source>
</evidence>
<comment type="similarity">
    <text evidence="5">Belongs to the TRAFAC class TrmE-Era-EngA-EngB-Septin-like GTPase superfamily. AIG1/Toc34/Toc159-like paraseptin GTPase family. IAN subfamily.</text>
</comment>
<organism evidence="17 18">
    <name type="scientific">Oreochromis niloticus</name>
    <name type="common">Nile tilapia</name>
    <name type="synonym">Tilapia nilotica</name>
    <dbReference type="NCBI Taxonomy" id="8128"/>
    <lineage>
        <taxon>Eukaryota</taxon>
        <taxon>Metazoa</taxon>
        <taxon>Chordata</taxon>
        <taxon>Craniata</taxon>
        <taxon>Vertebrata</taxon>
        <taxon>Euteleostomi</taxon>
        <taxon>Actinopterygii</taxon>
        <taxon>Neopterygii</taxon>
        <taxon>Teleostei</taxon>
        <taxon>Neoteleostei</taxon>
        <taxon>Acanthomorphata</taxon>
        <taxon>Ovalentaria</taxon>
        <taxon>Cichlomorphae</taxon>
        <taxon>Cichliformes</taxon>
        <taxon>Cichlidae</taxon>
        <taxon>African cichlids</taxon>
        <taxon>Pseudocrenilabrinae</taxon>
        <taxon>Oreochromini</taxon>
        <taxon>Oreochromis</taxon>
    </lineage>
</organism>
<evidence type="ECO:0000256" key="9">
    <source>
        <dbReference type="ARBA" id="ARBA00022824"/>
    </source>
</evidence>
<evidence type="ECO:0000256" key="15">
    <source>
        <dbReference type="ARBA" id="ARBA00077278"/>
    </source>
</evidence>
<keyword evidence="7" id="KW-0677">Repeat</keyword>
<evidence type="ECO:0000256" key="7">
    <source>
        <dbReference type="ARBA" id="ARBA00022737"/>
    </source>
</evidence>
<evidence type="ECO:0000313" key="17">
    <source>
        <dbReference type="Ensembl" id="ENSONIP00000051482.1"/>
    </source>
</evidence>
<feature type="domain" description="AIG1-type G" evidence="16">
    <location>
        <begin position="31"/>
        <end position="219"/>
    </location>
</feature>
<evidence type="ECO:0000256" key="4">
    <source>
        <dbReference type="ARBA" id="ARBA00004555"/>
    </source>
</evidence>
<evidence type="ECO:0000313" key="18">
    <source>
        <dbReference type="Proteomes" id="UP000005207"/>
    </source>
</evidence>
<keyword evidence="10" id="KW-0333">Golgi apparatus</keyword>
<dbReference type="GO" id="GO:0005525">
    <property type="term" value="F:GTP binding"/>
    <property type="evidence" value="ECO:0007669"/>
    <property type="project" value="UniProtKB-KW"/>
</dbReference>
<evidence type="ECO:0000256" key="6">
    <source>
        <dbReference type="ARBA" id="ARBA00022490"/>
    </source>
</evidence>
<dbReference type="GO" id="GO:0005739">
    <property type="term" value="C:mitochondrion"/>
    <property type="evidence" value="ECO:0007669"/>
    <property type="project" value="UniProtKB-SubCell"/>
</dbReference>
<dbReference type="PANTHER" id="PTHR10903:SF186">
    <property type="entry name" value="GTPASE IMAP FAMILY MEMBER 4-LIKE-RELATED"/>
    <property type="match status" value="1"/>
</dbReference>
<evidence type="ECO:0000256" key="14">
    <source>
        <dbReference type="ARBA" id="ARBA00073539"/>
    </source>
</evidence>
<name>A0A669CVQ1_ORENI</name>
<keyword evidence="11" id="KW-0496">Mitochondrion</keyword>
<dbReference type="InterPro" id="IPR027417">
    <property type="entry name" value="P-loop_NTPase"/>
</dbReference>
<reference evidence="17" key="3">
    <citation type="submission" date="2025-09" db="UniProtKB">
        <authorList>
            <consortium name="Ensembl"/>
        </authorList>
    </citation>
    <scope>IDENTIFICATION</scope>
</reference>
<comment type="subcellular location">
    <subcellularLocation>
        <location evidence="3">Cytoplasm</location>
        <location evidence="3">Cytosol</location>
    </subcellularLocation>
    <subcellularLocation>
        <location evidence="2">Endoplasmic reticulum</location>
    </subcellularLocation>
    <subcellularLocation>
        <location evidence="4">Golgi apparatus</location>
    </subcellularLocation>
    <subcellularLocation>
        <location evidence="1">Mitochondrion</location>
    </subcellularLocation>
</comment>
<dbReference type="Ensembl" id="ENSONIT00000086658.1">
    <property type="protein sequence ID" value="ENSONIP00000051482.1"/>
    <property type="gene ID" value="ENSONIG00000040538.1"/>
</dbReference>
<evidence type="ECO:0000256" key="2">
    <source>
        <dbReference type="ARBA" id="ARBA00004240"/>
    </source>
</evidence>
<evidence type="ECO:0000256" key="12">
    <source>
        <dbReference type="ARBA" id="ARBA00023134"/>
    </source>
</evidence>
<keyword evidence="12" id="KW-0342">GTP-binding</keyword>
<dbReference type="GO" id="GO:0005783">
    <property type="term" value="C:endoplasmic reticulum"/>
    <property type="evidence" value="ECO:0007669"/>
    <property type="project" value="UniProtKB-SubCell"/>
</dbReference>
<protein>
    <recommendedName>
        <fullName evidence="14">GTPase IMAP family member 8</fullName>
    </recommendedName>
    <alternativeName>
        <fullName evidence="15">Immune-associated nucleotide-binding protein 9</fullName>
    </alternativeName>
</protein>
<dbReference type="SUPFAM" id="SSF52540">
    <property type="entry name" value="P-loop containing nucleoside triphosphate hydrolases"/>
    <property type="match status" value="2"/>
</dbReference>
<evidence type="ECO:0000256" key="3">
    <source>
        <dbReference type="ARBA" id="ARBA00004514"/>
    </source>
</evidence>
<keyword evidence="8" id="KW-0547">Nucleotide-binding</keyword>